<proteinExistence type="predicted"/>
<evidence type="ECO:0000313" key="1">
    <source>
        <dbReference type="EMBL" id="CAF1553432.1"/>
    </source>
</evidence>
<protein>
    <submittedName>
        <fullName evidence="2">Uncharacterized protein</fullName>
    </submittedName>
</protein>
<dbReference type="EMBL" id="CAJNOJ010001603">
    <property type="protein sequence ID" value="CAF1553432.1"/>
    <property type="molecule type" value="Genomic_DNA"/>
</dbReference>
<dbReference type="Proteomes" id="UP000663852">
    <property type="component" value="Unassembled WGS sequence"/>
</dbReference>
<keyword evidence="3" id="KW-1185">Reference proteome</keyword>
<dbReference type="EMBL" id="CAJNOR010008297">
    <property type="protein sequence ID" value="CAF1631305.1"/>
    <property type="molecule type" value="Genomic_DNA"/>
</dbReference>
<dbReference type="AlphaFoldDB" id="A0A816D9G9"/>
<gene>
    <name evidence="1" type="ORF">EDS130_LOCUS46162</name>
    <name evidence="2" type="ORF">XAT740_LOCUS51700</name>
</gene>
<reference evidence="2" key="1">
    <citation type="submission" date="2021-02" db="EMBL/GenBank/DDBJ databases">
        <authorList>
            <person name="Nowell W R."/>
        </authorList>
    </citation>
    <scope>NUCLEOTIDE SEQUENCE</scope>
</reference>
<accession>A0A816D9G9</accession>
<name>A0A816D9G9_ADIRI</name>
<organism evidence="2 3">
    <name type="scientific">Adineta ricciae</name>
    <name type="common">Rotifer</name>
    <dbReference type="NCBI Taxonomy" id="249248"/>
    <lineage>
        <taxon>Eukaryota</taxon>
        <taxon>Metazoa</taxon>
        <taxon>Spiralia</taxon>
        <taxon>Gnathifera</taxon>
        <taxon>Rotifera</taxon>
        <taxon>Eurotatoria</taxon>
        <taxon>Bdelloidea</taxon>
        <taxon>Adinetida</taxon>
        <taxon>Adinetidae</taxon>
        <taxon>Adineta</taxon>
    </lineage>
</organism>
<sequence length="77" mass="8452">MASPIRSRSSSASSSASFVSAASGMWEDVSDISIMHSTAERPSASQMEMSKKRKWVRARSVKKVDDIVDLIGENLFE</sequence>
<comment type="caution">
    <text evidence="2">The sequence shown here is derived from an EMBL/GenBank/DDBJ whole genome shotgun (WGS) entry which is preliminary data.</text>
</comment>
<dbReference type="Proteomes" id="UP000663828">
    <property type="component" value="Unassembled WGS sequence"/>
</dbReference>
<evidence type="ECO:0000313" key="2">
    <source>
        <dbReference type="EMBL" id="CAF1631305.1"/>
    </source>
</evidence>
<evidence type="ECO:0000313" key="3">
    <source>
        <dbReference type="Proteomes" id="UP000663828"/>
    </source>
</evidence>